<reference evidence="2" key="1">
    <citation type="journal article" date="2023" name="IScience">
        <title>Live-bearing cockroach genome reveals convergent evolutionary mechanisms linked to viviparity in insects and beyond.</title>
        <authorList>
            <person name="Fouks B."/>
            <person name="Harrison M.C."/>
            <person name="Mikhailova A.A."/>
            <person name="Marchal E."/>
            <person name="English S."/>
            <person name="Carruthers M."/>
            <person name="Jennings E.C."/>
            <person name="Chiamaka E.L."/>
            <person name="Frigard R.A."/>
            <person name="Pippel M."/>
            <person name="Attardo G.M."/>
            <person name="Benoit J.B."/>
            <person name="Bornberg-Bauer E."/>
            <person name="Tobe S.S."/>
        </authorList>
    </citation>
    <scope>NUCLEOTIDE SEQUENCE</scope>
    <source>
        <strain evidence="2">Stay&amp;Tobe</strain>
    </source>
</reference>
<keyword evidence="3" id="KW-1185">Reference proteome</keyword>
<keyword evidence="1" id="KW-0472">Membrane</keyword>
<keyword evidence="1" id="KW-0812">Transmembrane</keyword>
<protein>
    <submittedName>
        <fullName evidence="2">Uncharacterized protein</fullName>
    </submittedName>
</protein>
<feature type="non-terminal residue" evidence="2">
    <location>
        <position position="88"/>
    </location>
</feature>
<dbReference type="Proteomes" id="UP001233999">
    <property type="component" value="Unassembled WGS sequence"/>
</dbReference>
<evidence type="ECO:0000256" key="1">
    <source>
        <dbReference type="SAM" id="Phobius"/>
    </source>
</evidence>
<name>A0AAD7ZED9_DIPPU</name>
<gene>
    <name evidence="2" type="ORF">L9F63_024756</name>
</gene>
<feature type="transmembrane region" description="Helical" evidence="1">
    <location>
        <begin position="14"/>
        <end position="34"/>
    </location>
</feature>
<dbReference type="EMBL" id="JASPKZ010008657">
    <property type="protein sequence ID" value="KAJ9579140.1"/>
    <property type="molecule type" value="Genomic_DNA"/>
</dbReference>
<dbReference type="AlphaFoldDB" id="A0AAD7ZED9"/>
<sequence length="88" mass="9919">VESVTHVNSFLTQLIFACITVIHKCVLTALRLLILRPENQEATSSGNFTTSVQPYINPSRQPRQYVNNAYIYRPVTHAEDLIFTQGIG</sequence>
<comment type="caution">
    <text evidence="2">The sequence shown here is derived from an EMBL/GenBank/DDBJ whole genome shotgun (WGS) entry which is preliminary data.</text>
</comment>
<organism evidence="2 3">
    <name type="scientific">Diploptera punctata</name>
    <name type="common">Pacific beetle cockroach</name>
    <dbReference type="NCBI Taxonomy" id="6984"/>
    <lineage>
        <taxon>Eukaryota</taxon>
        <taxon>Metazoa</taxon>
        <taxon>Ecdysozoa</taxon>
        <taxon>Arthropoda</taxon>
        <taxon>Hexapoda</taxon>
        <taxon>Insecta</taxon>
        <taxon>Pterygota</taxon>
        <taxon>Neoptera</taxon>
        <taxon>Polyneoptera</taxon>
        <taxon>Dictyoptera</taxon>
        <taxon>Blattodea</taxon>
        <taxon>Blaberoidea</taxon>
        <taxon>Blaberidae</taxon>
        <taxon>Diplopterinae</taxon>
        <taxon>Diploptera</taxon>
    </lineage>
</organism>
<reference evidence="2" key="2">
    <citation type="submission" date="2023-05" db="EMBL/GenBank/DDBJ databases">
        <authorList>
            <person name="Fouks B."/>
        </authorList>
    </citation>
    <scope>NUCLEOTIDE SEQUENCE</scope>
    <source>
        <strain evidence="2">Stay&amp;Tobe</strain>
        <tissue evidence="2">Testes</tissue>
    </source>
</reference>
<evidence type="ECO:0000313" key="2">
    <source>
        <dbReference type="EMBL" id="KAJ9579140.1"/>
    </source>
</evidence>
<keyword evidence="1" id="KW-1133">Transmembrane helix</keyword>
<feature type="non-terminal residue" evidence="2">
    <location>
        <position position="1"/>
    </location>
</feature>
<proteinExistence type="predicted"/>
<accession>A0AAD7ZED9</accession>
<evidence type="ECO:0000313" key="3">
    <source>
        <dbReference type="Proteomes" id="UP001233999"/>
    </source>
</evidence>